<dbReference type="HOGENOM" id="CLU_1170166_0_0_6"/>
<organism evidence="1 2">
    <name type="scientific">Succinatimonas hippei (strain DSM 22608 / JCM 16073 / KCTC 15190 / YIT 12066)</name>
    <dbReference type="NCBI Taxonomy" id="762983"/>
    <lineage>
        <taxon>Bacteria</taxon>
        <taxon>Pseudomonadati</taxon>
        <taxon>Pseudomonadota</taxon>
        <taxon>Gammaproteobacteria</taxon>
        <taxon>Aeromonadales</taxon>
        <taxon>Succinivibrionaceae</taxon>
        <taxon>Succinatimonas</taxon>
    </lineage>
</organism>
<proteinExistence type="predicted"/>
<comment type="caution">
    <text evidence="1">The sequence shown here is derived from an EMBL/GenBank/DDBJ whole genome shotgun (WGS) entry which is preliminary data.</text>
</comment>
<dbReference type="AlphaFoldDB" id="E8LIT5"/>
<dbReference type="EMBL" id="AEVO01000028">
    <property type="protein sequence ID" value="EFY07559.1"/>
    <property type="molecule type" value="Genomic_DNA"/>
</dbReference>
<dbReference type="eggNOG" id="ENOG502ZNHA">
    <property type="taxonomic scope" value="Bacteria"/>
</dbReference>
<protein>
    <submittedName>
        <fullName evidence="1">Uncharacterized protein</fullName>
    </submittedName>
</protein>
<name>E8LIT5_SUCHY</name>
<reference evidence="1 2" key="1">
    <citation type="submission" date="2011-01" db="EMBL/GenBank/DDBJ databases">
        <authorList>
            <person name="Weinstock G."/>
            <person name="Sodergren E."/>
            <person name="Clifton S."/>
            <person name="Fulton L."/>
            <person name="Fulton B."/>
            <person name="Courtney L."/>
            <person name="Fronick C."/>
            <person name="Harrison M."/>
            <person name="Strong C."/>
            <person name="Farmer C."/>
            <person name="Delahaunty K."/>
            <person name="Markovic C."/>
            <person name="Hall O."/>
            <person name="Minx P."/>
            <person name="Tomlinson C."/>
            <person name="Mitreva M."/>
            <person name="Hou S."/>
            <person name="Chen J."/>
            <person name="Wollam A."/>
            <person name="Pepin K.H."/>
            <person name="Johnson M."/>
            <person name="Bhonagiri V."/>
            <person name="Zhang X."/>
            <person name="Suruliraj S."/>
            <person name="Warren W."/>
            <person name="Chinwalla A."/>
            <person name="Mardis E.R."/>
            <person name="Wilson R.K."/>
        </authorList>
    </citation>
    <scope>NUCLEOTIDE SEQUENCE [LARGE SCALE GENOMIC DNA]</scope>
    <source>
        <strain evidence="2">DSM 22608 / JCM 16073 / KCTC 15190 / YIT 12066</strain>
    </source>
</reference>
<accession>E8LIT5</accession>
<evidence type="ECO:0000313" key="2">
    <source>
        <dbReference type="Proteomes" id="UP000018458"/>
    </source>
</evidence>
<dbReference type="RefSeq" id="WP_009142823.1">
    <property type="nucleotide sequence ID" value="NZ_GL830966.1"/>
</dbReference>
<keyword evidence="2" id="KW-1185">Reference proteome</keyword>
<dbReference type="Proteomes" id="UP000018458">
    <property type="component" value="Unassembled WGS sequence"/>
</dbReference>
<dbReference type="STRING" id="762983.HMPREF9444_00606"/>
<gene>
    <name evidence="1" type="ORF">HMPREF9444_00606</name>
</gene>
<sequence>MIRVNGNEKTSFYGNVGSDNNINTNNNSAIPGAQGKDADSIPNLHGNGLSFNSSDLGSSMVAMASAGATILALISQTLAEQVRENRNMTYEAQMQSADLMEKQASEMRKQATIKFACSIVSNVISMASSGIQMGMSIKIAGNSALSDAQKMAQSAAVTAFEQATKSVTGFIQAGGEYGAALVDAGLKELEADQKKIDAFADQVKSITESLQSVVQRSIDTSSTISQGMIEANKRILG</sequence>
<evidence type="ECO:0000313" key="1">
    <source>
        <dbReference type="EMBL" id="EFY07559.1"/>
    </source>
</evidence>